<dbReference type="Proteomes" id="UP000245370">
    <property type="component" value="Unassembled WGS sequence"/>
</dbReference>
<keyword evidence="3" id="KW-1185">Reference proteome</keyword>
<dbReference type="AlphaFoldDB" id="A0A2U2XA85"/>
<reference evidence="2 3" key="2">
    <citation type="submission" date="2018-05" db="EMBL/GenBank/DDBJ databases">
        <authorList>
            <person name="Lanie J.A."/>
            <person name="Ng W.-L."/>
            <person name="Kazmierczak K.M."/>
            <person name="Andrzejewski T.M."/>
            <person name="Davidsen T.M."/>
            <person name="Wayne K.J."/>
            <person name="Tettelin H."/>
            <person name="Glass J.I."/>
            <person name="Rusch D."/>
            <person name="Podicherti R."/>
            <person name="Tsui H.-C.T."/>
            <person name="Winkler M.E."/>
        </authorList>
    </citation>
    <scope>NUCLEOTIDE SEQUENCE [LARGE SCALE GENOMIC DNA]</scope>
    <source>
        <strain evidence="2 3">C305</strain>
    </source>
</reference>
<keyword evidence="1" id="KW-0812">Transmembrane</keyword>
<evidence type="ECO:0000256" key="1">
    <source>
        <dbReference type="SAM" id="Phobius"/>
    </source>
</evidence>
<reference evidence="2 3" key="1">
    <citation type="submission" date="2018-05" db="EMBL/GenBank/DDBJ databases">
        <title>Brumimicrobium oceani sp. nov., isolated from coastal sediment.</title>
        <authorList>
            <person name="Kou Y."/>
        </authorList>
    </citation>
    <scope>NUCLEOTIDE SEQUENCE [LARGE SCALE GENOMIC DNA]</scope>
    <source>
        <strain evidence="2 3">C305</strain>
    </source>
</reference>
<dbReference type="EMBL" id="QFRJ01000012">
    <property type="protein sequence ID" value="PWH84667.1"/>
    <property type="molecule type" value="Genomic_DNA"/>
</dbReference>
<protein>
    <submittedName>
        <fullName evidence="2">Uncharacterized protein</fullName>
    </submittedName>
</protein>
<feature type="transmembrane region" description="Helical" evidence="1">
    <location>
        <begin position="268"/>
        <end position="287"/>
    </location>
</feature>
<accession>A0A2U2XA85</accession>
<proteinExistence type="predicted"/>
<sequence length="292" mass="34245">MKFISFRRLAAIFKLEISEFNADFIQALSKSIEQYFQSHKVLRAYGEDFTQKQLTFILAQLQEKEAHIFHEWIEDDHLLVEYLFSKGEIILPDEEVILPKDSPLFKQYKSFLRPFLVPILSDKIGRFVKEENLIELKDHMKFSPFLSQENRVKIEKPIVLFLDQSINQLKVSYGRDFEIQLTIVYSLTFIDVLNALDKSYYYKALNYFETTKLLVKRNDLSPMLLDKVEKSLRSLDVKEEDRTLVESFISSAAFASRRKAPKPRLIEMVKSPFFIVAVILVLLNFVFADCEG</sequence>
<evidence type="ECO:0000313" key="3">
    <source>
        <dbReference type="Proteomes" id="UP000245370"/>
    </source>
</evidence>
<evidence type="ECO:0000313" key="2">
    <source>
        <dbReference type="EMBL" id="PWH84667.1"/>
    </source>
</evidence>
<organism evidence="2 3">
    <name type="scientific">Brumimicrobium oceani</name>
    <dbReference type="NCBI Taxonomy" id="2100725"/>
    <lineage>
        <taxon>Bacteria</taxon>
        <taxon>Pseudomonadati</taxon>
        <taxon>Bacteroidota</taxon>
        <taxon>Flavobacteriia</taxon>
        <taxon>Flavobacteriales</taxon>
        <taxon>Crocinitomicaceae</taxon>
        <taxon>Brumimicrobium</taxon>
    </lineage>
</organism>
<comment type="caution">
    <text evidence="2">The sequence shown here is derived from an EMBL/GenBank/DDBJ whole genome shotgun (WGS) entry which is preliminary data.</text>
</comment>
<keyword evidence="1" id="KW-0472">Membrane</keyword>
<gene>
    <name evidence="2" type="ORF">DIT68_13155</name>
</gene>
<name>A0A2U2XA85_9FLAO</name>
<keyword evidence="1" id="KW-1133">Transmembrane helix</keyword>
<dbReference type="OrthoDB" id="1466455at2"/>
<dbReference type="RefSeq" id="WP_109360279.1">
    <property type="nucleotide sequence ID" value="NZ_QFRJ01000012.1"/>
</dbReference>